<gene>
    <name evidence="2" type="ORF">A3C94_02465</name>
</gene>
<name>A0A1F6DT02_9BACT</name>
<sequence length="101" mass="11361">MSMNPFFNALVAALYIVLIVLVMNTLMSFAPPKDTILAPMTALSLFVLSAAVMGFLFVYKPFQLYFDDRKQEAVLFFVKTVGVFSCFVLALVVILLLWTPR</sequence>
<evidence type="ECO:0000313" key="3">
    <source>
        <dbReference type="Proteomes" id="UP000177232"/>
    </source>
</evidence>
<dbReference type="STRING" id="1798496.A3C94_02465"/>
<dbReference type="EMBL" id="MFLJ01000024">
    <property type="protein sequence ID" value="OGG64420.1"/>
    <property type="molecule type" value="Genomic_DNA"/>
</dbReference>
<feature type="transmembrane region" description="Helical" evidence="1">
    <location>
        <begin position="6"/>
        <end position="30"/>
    </location>
</feature>
<keyword evidence="1" id="KW-0472">Membrane</keyword>
<dbReference type="Proteomes" id="UP000177232">
    <property type="component" value="Unassembled WGS sequence"/>
</dbReference>
<proteinExistence type="predicted"/>
<dbReference type="AlphaFoldDB" id="A0A1F6DT02"/>
<evidence type="ECO:0000256" key="1">
    <source>
        <dbReference type="SAM" id="Phobius"/>
    </source>
</evidence>
<comment type="caution">
    <text evidence="2">The sequence shown here is derived from an EMBL/GenBank/DDBJ whole genome shotgun (WGS) entry which is preliminary data.</text>
</comment>
<feature type="transmembrane region" description="Helical" evidence="1">
    <location>
        <begin position="42"/>
        <end position="62"/>
    </location>
</feature>
<feature type="transmembrane region" description="Helical" evidence="1">
    <location>
        <begin position="74"/>
        <end position="98"/>
    </location>
</feature>
<reference evidence="2 3" key="1">
    <citation type="journal article" date="2016" name="Nat. Commun.">
        <title>Thousands of microbial genomes shed light on interconnected biogeochemical processes in an aquifer system.</title>
        <authorList>
            <person name="Anantharaman K."/>
            <person name="Brown C.T."/>
            <person name="Hug L.A."/>
            <person name="Sharon I."/>
            <person name="Castelle C.J."/>
            <person name="Probst A.J."/>
            <person name="Thomas B.C."/>
            <person name="Singh A."/>
            <person name="Wilkins M.J."/>
            <person name="Karaoz U."/>
            <person name="Brodie E.L."/>
            <person name="Williams K.H."/>
            <person name="Hubbard S.S."/>
            <person name="Banfield J.F."/>
        </authorList>
    </citation>
    <scope>NUCLEOTIDE SEQUENCE [LARGE SCALE GENOMIC DNA]</scope>
</reference>
<protein>
    <submittedName>
        <fullName evidence="2">Uncharacterized protein</fullName>
    </submittedName>
</protein>
<keyword evidence="1" id="KW-0812">Transmembrane</keyword>
<keyword evidence="1" id="KW-1133">Transmembrane helix</keyword>
<organism evidence="2 3">
    <name type="scientific">Candidatus Kaiserbacteria bacterium RIFCSPHIGHO2_02_FULL_55_17</name>
    <dbReference type="NCBI Taxonomy" id="1798496"/>
    <lineage>
        <taxon>Bacteria</taxon>
        <taxon>Candidatus Kaiseribacteriota</taxon>
    </lineage>
</organism>
<evidence type="ECO:0000313" key="2">
    <source>
        <dbReference type="EMBL" id="OGG64420.1"/>
    </source>
</evidence>
<accession>A0A1F6DT02</accession>